<evidence type="ECO:0000313" key="3">
    <source>
        <dbReference type="EMBL" id="CAL1134771.1"/>
    </source>
</evidence>
<dbReference type="EMBL" id="CAMXCT030000629">
    <property type="protein sequence ID" value="CAL4768708.1"/>
    <property type="molecule type" value="Genomic_DNA"/>
</dbReference>
<dbReference type="Gene3D" id="1.25.40.10">
    <property type="entry name" value="Tetratricopeptide repeat domain"/>
    <property type="match status" value="2"/>
</dbReference>
<comment type="caution">
    <text evidence="2">The sequence shown here is derived from an EMBL/GenBank/DDBJ whole genome shotgun (WGS) entry which is preliminary data.</text>
</comment>
<dbReference type="InterPro" id="IPR051222">
    <property type="entry name" value="PPR/CCM1_RNA-binding"/>
</dbReference>
<dbReference type="InterPro" id="IPR011990">
    <property type="entry name" value="TPR-like_helical_dom_sf"/>
</dbReference>
<dbReference type="PANTHER" id="PTHR47942:SF63">
    <property type="entry name" value="PENTATRICOPEPTIDE REPEAT-CONTAINING PROTEIN"/>
    <property type="match status" value="1"/>
</dbReference>
<name>A0A9P1FMJ8_9DINO</name>
<dbReference type="EMBL" id="CAMXCT010000629">
    <property type="protein sequence ID" value="CAI3981396.1"/>
    <property type="molecule type" value="Genomic_DNA"/>
</dbReference>
<organism evidence="2">
    <name type="scientific">Cladocopium goreaui</name>
    <dbReference type="NCBI Taxonomy" id="2562237"/>
    <lineage>
        <taxon>Eukaryota</taxon>
        <taxon>Sar</taxon>
        <taxon>Alveolata</taxon>
        <taxon>Dinophyceae</taxon>
        <taxon>Suessiales</taxon>
        <taxon>Symbiodiniaceae</taxon>
        <taxon>Cladocopium</taxon>
    </lineage>
</organism>
<proteinExistence type="predicted"/>
<evidence type="ECO:0000313" key="2">
    <source>
        <dbReference type="EMBL" id="CAI3981396.1"/>
    </source>
</evidence>
<dbReference type="PANTHER" id="PTHR47942">
    <property type="entry name" value="TETRATRICOPEPTIDE REPEAT (TPR)-LIKE SUPERFAMILY PROTEIN-RELATED"/>
    <property type="match status" value="1"/>
</dbReference>
<evidence type="ECO:0000313" key="5">
    <source>
        <dbReference type="Proteomes" id="UP001152797"/>
    </source>
</evidence>
<evidence type="ECO:0000256" key="1">
    <source>
        <dbReference type="ARBA" id="ARBA00022737"/>
    </source>
</evidence>
<dbReference type="Proteomes" id="UP001152797">
    <property type="component" value="Unassembled WGS sequence"/>
</dbReference>
<dbReference type="AlphaFoldDB" id="A0A9P1FMJ8"/>
<keyword evidence="1" id="KW-0677">Repeat</keyword>
<protein>
    <submittedName>
        <fullName evidence="4">Pentatricopeptide repeat-containing protein At5g42310, chloroplastic (Protein CRP1 homolog) (AtCRP1)</fullName>
    </submittedName>
</protein>
<sequence length="551" mass="60534">MAQDAEAEGALVNGLVHQPMDGTRSNIGSHAANTTWGSSFDHLSDGSDHLRHLRNARLEINIVHCNTVLSVRRQWPEALSVLSKAKQWGLRATVVSFGGALNTTPWRRGAELLRQMQILQVEINTICSNAAIKAMPRWRSSAFLLVQMKLLHLEPNDMTTTLLSRGEAWRSTIQRFDHGSTGFQRNTFGFNAIIGTAGWTRALALLELMVVTGVQLDIVSLNSVLTAMVHSADGWCLATMTLECGRHRGLRQDTITLGTMLKSFKEGHAWPRALHLLRSWSSGVPLRCWNAMLSVLEPWSKVLMLRRHLHGGDEISANSLISAGSWSLAAGTLHQMPTERLIPDEISYNAAMTAQVQRGGSWLMAFLWLATMKTGKVSPSVISFNSAINALNFQNSWSLFLASLQLLCGAGLVPSAVTFNTGLALCEKQPRPWSWLRSMLMFSSIRKTSRRDAISFSTLISSSRWIFALTLLQVAGAQQVQPTSAGLGALVAAVGESRWNWQRSLWLYHLPGAATVLSRLAACEACESNAAVLSALPRLLEQTAQNALPKR</sequence>
<reference evidence="3" key="2">
    <citation type="submission" date="2024-04" db="EMBL/GenBank/DDBJ databases">
        <authorList>
            <person name="Chen Y."/>
            <person name="Shah S."/>
            <person name="Dougan E. K."/>
            <person name="Thang M."/>
            <person name="Chan C."/>
        </authorList>
    </citation>
    <scope>NUCLEOTIDE SEQUENCE [LARGE SCALE GENOMIC DNA]</scope>
</reference>
<accession>A0A9P1FMJ8</accession>
<reference evidence="2" key="1">
    <citation type="submission" date="2022-10" db="EMBL/GenBank/DDBJ databases">
        <authorList>
            <person name="Chen Y."/>
            <person name="Dougan E. K."/>
            <person name="Chan C."/>
            <person name="Rhodes N."/>
            <person name="Thang M."/>
        </authorList>
    </citation>
    <scope>NUCLEOTIDE SEQUENCE</scope>
</reference>
<keyword evidence="5" id="KW-1185">Reference proteome</keyword>
<gene>
    <name evidence="2" type="ORF">C1SCF055_LOCUS9189</name>
</gene>
<dbReference type="EMBL" id="CAMXCT020000629">
    <property type="protein sequence ID" value="CAL1134771.1"/>
    <property type="molecule type" value="Genomic_DNA"/>
</dbReference>
<evidence type="ECO:0000313" key="4">
    <source>
        <dbReference type="EMBL" id="CAL4768708.1"/>
    </source>
</evidence>